<dbReference type="Gene3D" id="3.40.50.1820">
    <property type="entry name" value="alpha/beta hydrolase"/>
    <property type="match status" value="1"/>
</dbReference>
<dbReference type="OrthoDB" id="2152248at2759"/>
<dbReference type="PANTHER" id="PTHR47381:SF3">
    <property type="entry name" value="ALPHA_BETA-HYDROLASES SUPERFAMILY PROTEIN"/>
    <property type="match status" value="1"/>
</dbReference>
<dbReference type="PANTHER" id="PTHR47381">
    <property type="entry name" value="ALPHA/BETA-HYDROLASES SUPERFAMILY PROTEIN"/>
    <property type="match status" value="1"/>
</dbReference>
<dbReference type="EMBL" id="JAEPRA010000027">
    <property type="protein sequence ID" value="KAG2172120.1"/>
    <property type="molecule type" value="Genomic_DNA"/>
</dbReference>
<evidence type="ECO:0008006" key="3">
    <source>
        <dbReference type="Google" id="ProtNLM"/>
    </source>
</evidence>
<organism evidence="1 2">
    <name type="scientific">Umbelopsis vinacea</name>
    <dbReference type="NCBI Taxonomy" id="44442"/>
    <lineage>
        <taxon>Eukaryota</taxon>
        <taxon>Fungi</taxon>
        <taxon>Fungi incertae sedis</taxon>
        <taxon>Mucoromycota</taxon>
        <taxon>Mucoromycotina</taxon>
        <taxon>Umbelopsidomycetes</taxon>
        <taxon>Umbelopsidales</taxon>
        <taxon>Umbelopsidaceae</taxon>
        <taxon>Umbelopsis</taxon>
    </lineage>
</organism>
<proteinExistence type="predicted"/>
<dbReference type="SUPFAM" id="SSF53474">
    <property type="entry name" value="alpha/beta-Hydrolases"/>
    <property type="match status" value="1"/>
</dbReference>
<evidence type="ECO:0000313" key="1">
    <source>
        <dbReference type="EMBL" id="KAG2172120.1"/>
    </source>
</evidence>
<dbReference type="InterPro" id="IPR029058">
    <property type="entry name" value="AB_hydrolase_fold"/>
</dbReference>
<keyword evidence="2" id="KW-1185">Reference proteome</keyword>
<evidence type="ECO:0000313" key="2">
    <source>
        <dbReference type="Proteomes" id="UP000612746"/>
    </source>
</evidence>
<dbReference type="Proteomes" id="UP000612746">
    <property type="component" value="Unassembled WGS sequence"/>
</dbReference>
<protein>
    <recommendedName>
        <fullName evidence="3">Peptidase S9 prolyl oligopeptidase catalytic domain-containing protein</fullName>
    </recommendedName>
</protein>
<reference evidence="1" key="1">
    <citation type="submission" date="2020-12" db="EMBL/GenBank/DDBJ databases">
        <title>Metabolic potential, ecology and presence of endohyphal bacteria is reflected in genomic diversity of Mucoromycotina.</title>
        <authorList>
            <person name="Muszewska A."/>
            <person name="Okrasinska A."/>
            <person name="Steczkiewicz K."/>
            <person name="Drgas O."/>
            <person name="Orlowska M."/>
            <person name="Perlinska-Lenart U."/>
            <person name="Aleksandrzak-Piekarczyk T."/>
            <person name="Szatraj K."/>
            <person name="Zielenkiewicz U."/>
            <person name="Pilsyk S."/>
            <person name="Malc E."/>
            <person name="Mieczkowski P."/>
            <person name="Kruszewska J.S."/>
            <person name="Biernat P."/>
            <person name="Pawlowska J."/>
        </authorList>
    </citation>
    <scope>NUCLEOTIDE SEQUENCE</scope>
    <source>
        <strain evidence="1">WA0000051536</strain>
    </source>
</reference>
<accession>A0A8H7PEC8</accession>
<comment type="caution">
    <text evidence="1">The sequence shown here is derived from an EMBL/GenBank/DDBJ whole genome shotgun (WGS) entry which is preliminary data.</text>
</comment>
<dbReference type="AlphaFoldDB" id="A0A8H7PEC8"/>
<sequence length="287" mass="32485">MSTNLVVGGVNLSIYGLEEYKSKQENCPVSVIFSLHGRLQNAEEMTKINTALTDLNSKAPRDASSRTHLLVVSFDHVNHGSRLVDNNKNLAWRDTEYDNRTHAMDMWSFQKSAADTVSLLIDLLEFYIFPEQNTKIVQYGVLGFSLGGHASYLASSKDSRLSLCVALVGCADYEALLKYRASSMDLPLQAPYLPERFLTNVVRKLDTIQQPENLFSIKLLMINGGQDKLVPAKCNTDFVEKVRTSHKGVEGKDWEWLILPSLGHEWSAEMIQSCTQWCFEWMHNKTM</sequence>
<gene>
    <name evidence="1" type="ORF">INT44_004742</name>
</gene>
<name>A0A8H7PEC8_9FUNG</name>